<dbReference type="InterPro" id="IPR050515">
    <property type="entry name" value="Beta-lactam/transpept"/>
</dbReference>
<dbReference type="InterPro" id="IPR001460">
    <property type="entry name" value="PCN-bd_Tpept"/>
</dbReference>
<name>A0A837ILK0_9BACT</name>
<feature type="domain" description="Penicillin-binding protein dimerisation" evidence="5">
    <location>
        <begin position="56"/>
        <end position="213"/>
    </location>
</feature>
<comment type="subcellular location">
    <subcellularLocation>
        <location evidence="1">Membrane</location>
    </subcellularLocation>
</comment>
<feature type="domain" description="Penicillin-binding protein transpeptidase" evidence="4">
    <location>
        <begin position="257"/>
        <end position="547"/>
    </location>
</feature>
<dbReference type="GO" id="GO:0008658">
    <property type="term" value="F:penicillin binding"/>
    <property type="evidence" value="ECO:0007669"/>
    <property type="project" value="InterPro"/>
</dbReference>
<dbReference type="PANTHER" id="PTHR30627">
    <property type="entry name" value="PEPTIDOGLYCAN D,D-TRANSPEPTIDASE"/>
    <property type="match status" value="1"/>
</dbReference>
<dbReference type="InterPro" id="IPR005311">
    <property type="entry name" value="PBP_dimer"/>
</dbReference>
<reference evidence="6 7" key="1">
    <citation type="journal article" date="2015" name="Nature">
        <title>rRNA introns, odd ribosomes, and small enigmatic genomes across a large radiation of phyla.</title>
        <authorList>
            <person name="Brown C.T."/>
            <person name="Hug L.A."/>
            <person name="Thomas B.C."/>
            <person name="Sharon I."/>
            <person name="Castelle C.J."/>
            <person name="Singh A."/>
            <person name="Wilkins M.J."/>
            <person name="Williams K.H."/>
            <person name="Banfield J.F."/>
        </authorList>
    </citation>
    <scope>NUCLEOTIDE SEQUENCE [LARGE SCALE GENOMIC DNA]</scope>
</reference>
<sequence>MLKTFGITLTRLRVVSYLIPIITLVLIGRLFYWMVLRGPELQTKASRQHETVTVLKAKRGNILDSEGSVLAGTKNLYHLFVYKPQLTISKNDLVEKLLIALKTDQEASTEAALRTFIQGRLSLDSNWISLKHYLSDDEKTKIESEKIAGLGFEDEFVRYYPDASLSGQVLGFVGQDASGGEQGYFGLEGYFDRLLKGREGKIRTERDAQGNPILIGNYQFFHSVEGKTLQTSLDKRMQYLSEIQLKEGLAKYQAKSGSVIILETTTGKVRTMASFPNYDPGKFSEFDKSTYKNPAVADLIEPGSVFKPLIMAAALNEKLITPETQCDICAGPITIGKYVIRTWDEKYNPLTTMTDVIVHSDNTGMVFVARKLGKEKFSEYLKQYGFGKKTKIQLQEEVAGSIREAKNYGDIDLATNSFGQGIAVTPLQLVSAMNTLANKGVYISPSLVEGDIPATRRILSPEAVAEMTQIMIQAVDSGEAKWAKPKGLSVAGKTGTAQIPIEGHYDPEKTIASFIGFFPAQEPKYTMLVTLREPQTSPWGSETAAPLWFALAKQLLL</sequence>
<dbReference type="GO" id="GO:0016740">
    <property type="term" value="F:transferase activity"/>
    <property type="evidence" value="ECO:0007669"/>
    <property type="project" value="UniProtKB-KW"/>
</dbReference>
<gene>
    <name evidence="6" type="ORF">UX01_C0003G0048</name>
</gene>
<dbReference type="Gene3D" id="3.90.1310.10">
    <property type="entry name" value="Penicillin-binding protein 2a (Domain 2)"/>
    <property type="match status" value="1"/>
</dbReference>
<evidence type="ECO:0000256" key="1">
    <source>
        <dbReference type="ARBA" id="ARBA00004370"/>
    </source>
</evidence>
<dbReference type="Pfam" id="PF00905">
    <property type="entry name" value="Transpeptidase"/>
    <property type="match status" value="1"/>
</dbReference>
<evidence type="ECO:0000256" key="2">
    <source>
        <dbReference type="ARBA" id="ARBA00023136"/>
    </source>
</evidence>
<proteinExistence type="predicted"/>
<keyword evidence="3" id="KW-0812">Transmembrane</keyword>
<dbReference type="Proteomes" id="UP000034078">
    <property type="component" value="Unassembled WGS sequence"/>
</dbReference>
<dbReference type="InterPro" id="IPR036138">
    <property type="entry name" value="PBP_dimer_sf"/>
</dbReference>
<dbReference type="Gene3D" id="3.40.710.10">
    <property type="entry name" value="DD-peptidase/beta-lactamase superfamily"/>
    <property type="match status" value="1"/>
</dbReference>
<dbReference type="PANTHER" id="PTHR30627:SF1">
    <property type="entry name" value="PEPTIDOGLYCAN D,D-TRANSPEPTIDASE FTSI"/>
    <property type="match status" value="1"/>
</dbReference>
<keyword evidence="6" id="KW-0808">Transferase</keyword>
<dbReference type="Pfam" id="PF03717">
    <property type="entry name" value="PBP_dimer"/>
    <property type="match status" value="1"/>
</dbReference>
<evidence type="ECO:0000313" key="7">
    <source>
        <dbReference type="Proteomes" id="UP000034078"/>
    </source>
</evidence>
<dbReference type="EMBL" id="LCKO01000003">
    <property type="protein sequence ID" value="KKU00995.1"/>
    <property type="molecule type" value="Genomic_DNA"/>
</dbReference>
<evidence type="ECO:0000313" key="6">
    <source>
        <dbReference type="EMBL" id="KKU00995.1"/>
    </source>
</evidence>
<keyword evidence="2 3" id="KW-0472">Membrane</keyword>
<dbReference type="SUPFAM" id="SSF56601">
    <property type="entry name" value="beta-lactamase/transpeptidase-like"/>
    <property type="match status" value="1"/>
</dbReference>
<protein>
    <submittedName>
        <fullName evidence="6">Peptidoglycan glycosyltransferase</fullName>
    </submittedName>
</protein>
<accession>A0A837ILK0</accession>
<dbReference type="SUPFAM" id="SSF56519">
    <property type="entry name" value="Penicillin binding protein dimerisation domain"/>
    <property type="match status" value="1"/>
</dbReference>
<dbReference type="InterPro" id="IPR012338">
    <property type="entry name" value="Beta-lactam/transpept-like"/>
</dbReference>
<evidence type="ECO:0000259" key="5">
    <source>
        <dbReference type="Pfam" id="PF03717"/>
    </source>
</evidence>
<feature type="transmembrane region" description="Helical" evidence="3">
    <location>
        <begin position="12"/>
        <end position="35"/>
    </location>
</feature>
<evidence type="ECO:0000259" key="4">
    <source>
        <dbReference type="Pfam" id="PF00905"/>
    </source>
</evidence>
<dbReference type="Gene3D" id="3.30.450.330">
    <property type="match status" value="1"/>
</dbReference>
<organism evidence="6 7">
    <name type="scientific">Candidatus Collierbacteria bacterium GW2011_GWB2_45_17</name>
    <dbReference type="NCBI Taxonomy" id="1618388"/>
    <lineage>
        <taxon>Bacteria</taxon>
        <taxon>Candidatus Collieribacteriota</taxon>
    </lineage>
</organism>
<keyword evidence="3" id="KW-1133">Transmembrane helix</keyword>
<dbReference type="GO" id="GO:0071555">
    <property type="term" value="P:cell wall organization"/>
    <property type="evidence" value="ECO:0007669"/>
    <property type="project" value="TreeGrafter"/>
</dbReference>
<evidence type="ECO:0000256" key="3">
    <source>
        <dbReference type="SAM" id="Phobius"/>
    </source>
</evidence>
<dbReference type="GO" id="GO:0005886">
    <property type="term" value="C:plasma membrane"/>
    <property type="evidence" value="ECO:0007669"/>
    <property type="project" value="TreeGrafter"/>
</dbReference>
<dbReference type="AlphaFoldDB" id="A0A837ILK0"/>
<comment type="caution">
    <text evidence="6">The sequence shown here is derived from an EMBL/GenBank/DDBJ whole genome shotgun (WGS) entry which is preliminary data.</text>
</comment>